<dbReference type="CTD" id="20319113"/>
<dbReference type="Proteomes" id="UP000054324">
    <property type="component" value="Unassembled WGS sequence"/>
</dbReference>
<reference evidence="1 2" key="1">
    <citation type="submission" date="2013-11" db="EMBL/GenBank/DDBJ databases">
        <title>Opisthorchis viverrini - life in the bile duct.</title>
        <authorList>
            <person name="Young N.D."/>
            <person name="Nagarajan N."/>
            <person name="Lin S.J."/>
            <person name="Korhonen P.K."/>
            <person name="Jex A.R."/>
            <person name="Hall R.S."/>
            <person name="Safavi-Hemami H."/>
            <person name="Kaewkong W."/>
            <person name="Bertrand D."/>
            <person name="Gao S."/>
            <person name="Seet Q."/>
            <person name="Wongkham S."/>
            <person name="Teh B.T."/>
            <person name="Wongkham C."/>
            <person name="Intapan P.M."/>
            <person name="Maleewong W."/>
            <person name="Yang X."/>
            <person name="Hu M."/>
            <person name="Wang Z."/>
            <person name="Hofmann A."/>
            <person name="Sternberg P.W."/>
            <person name="Tan P."/>
            <person name="Wang J."/>
            <person name="Gasser R.B."/>
        </authorList>
    </citation>
    <scope>NUCLEOTIDE SEQUENCE [LARGE SCALE GENOMIC DNA]</scope>
</reference>
<dbReference type="AlphaFoldDB" id="A0A074ZMA4"/>
<organism evidence="1 2">
    <name type="scientific">Opisthorchis viverrini</name>
    <name type="common">Southeast Asian liver fluke</name>
    <dbReference type="NCBI Taxonomy" id="6198"/>
    <lineage>
        <taxon>Eukaryota</taxon>
        <taxon>Metazoa</taxon>
        <taxon>Spiralia</taxon>
        <taxon>Lophotrochozoa</taxon>
        <taxon>Platyhelminthes</taxon>
        <taxon>Trematoda</taxon>
        <taxon>Digenea</taxon>
        <taxon>Opisthorchiida</taxon>
        <taxon>Opisthorchiata</taxon>
        <taxon>Opisthorchiidae</taxon>
        <taxon>Opisthorchis</taxon>
    </lineage>
</organism>
<evidence type="ECO:0000313" key="1">
    <source>
        <dbReference type="EMBL" id="KER28171.1"/>
    </source>
</evidence>
<feature type="non-terminal residue" evidence="1">
    <location>
        <position position="1"/>
    </location>
</feature>
<dbReference type="KEGG" id="ovi:T265_04931"/>
<dbReference type="RefSeq" id="XP_009168063.1">
    <property type="nucleotide sequence ID" value="XM_009169799.1"/>
</dbReference>
<proteinExistence type="predicted"/>
<dbReference type="STRING" id="6198.A0A074ZMA4"/>
<accession>A0A074ZMA4</accession>
<protein>
    <submittedName>
        <fullName evidence="1">Uncharacterized protein</fullName>
    </submittedName>
</protein>
<dbReference type="EMBL" id="KL596705">
    <property type="protein sequence ID" value="KER28171.1"/>
    <property type="molecule type" value="Genomic_DNA"/>
</dbReference>
<evidence type="ECO:0000313" key="2">
    <source>
        <dbReference type="Proteomes" id="UP000054324"/>
    </source>
</evidence>
<feature type="non-terminal residue" evidence="1">
    <location>
        <position position="47"/>
    </location>
</feature>
<dbReference type="OrthoDB" id="442860at2759"/>
<gene>
    <name evidence="1" type="ORF">T265_04931</name>
</gene>
<dbReference type="GeneID" id="20319113"/>
<keyword evidence="2" id="KW-1185">Reference proteome</keyword>
<name>A0A074ZMA4_OPIVI</name>
<sequence>CHGSPACGEFTFQGISVVSDFVTKEEEAWLLAQIDQNPWALSQSGRR</sequence>